<feature type="non-terminal residue" evidence="2">
    <location>
        <position position="132"/>
    </location>
</feature>
<dbReference type="InterPro" id="IPR017443">
    <property type="entry name" value="RuBisCO_lsu_fd_N"/>
</dbReference>
<dbReference type="Proteomes" id="UP000053326">
    <property type="component" value="Unassembled WGS sequence"/>
</dbReference>
<dbReference type="AlphaFoldDB" id="A0A101FG64"/>
<evidence type="ECO:0000313" key="3">
    <source>
        <dbReference type="Proteomes" id="UP000053326"/>
    </source>
</evidence>
<reference evidence="3" key="1">
    <citation type="journal article" date="2015" name="MBio">
        <title>Genome-Resolved Metagenomic Analysis Reveals Roles for Candidate Phyla and Other Microbial Community Members in Biogeochemical Transformations in Oil Reservoirs.</title>
        <authorList>
            <person name="Hu P."/>
            <person name="Tom L."/>
            <person name="Singh A."/>
            <person name="Thomas B.C."/>
            <person name="Baker B.J."/>
            <person name="Piceno Y.M."/>
            <person name="Andersen G.L."/>
            <person name="Banfield J.F."/>
        </authorList>
    </citation>
    <scope>NUCLEOTIDE SEQUENCE [LARGE SCALE GENOMIC DNA]</scope>
</reference>
<sequence length="132" mass="14619">MSELAMLALHEQIEEEGGYVIATYYLETGRSADIVKKISAIAVEQTTGTWVPVPEETPEMREKHVAKVVGIYEVPGHEFEVPGNLEARQFIFQLAYPAVNFGPQIPMLLSTVIGNISMSGKLKLLDLKFPKS</sequence>
<dbReference type="GO" id="GO:0015977">
    <property type="term" value="P:carbon fixation"/>
    <property type="evidence" value="ECO:0007669"/>
    <property type="project" value="InterPro"/>
</dbReference>
<dbReference type="SUPFAM" id="SSF54966">
    <property type="entry name" value="RuBisCO, large subunit, small (N-terminal) domain"/>
    <property type="match status" value="1"/>
</dbReference>
<name>A0A101FG64_9THEO</name>
<comment type="caution">
    <text evidence="2">The sequence shown here is derived from an EMBL/GenBank/DDBJ whole genome shotgun (WGS) entry which is preliminary data.</text>
</comment>
<dbReference type="GO" id="GO:0016984">
    <property type="term" value="F:ribulose-bisphosphate carboxylase activity"/>
    <property type="evidence" value="ECO:0007669"/>
    <property type="project" value="InterPro"/>
</dbReference>
<organism evidence="2 3">
    <name type="scientific">Thermacetogenium phaeum</name>
    <dbReference type="NCBI Taxonomy" id="85874"/>
    <lineage>
        <taxon>Bacteria</taxon>
        <taxon>Bacillati</taxon>
        <taxon>Bacillota</taxon>
        <taxon>Clostridia</taxon>
        <taxon>Thermoanaerobacterales</taxon>
        <taxon>Thermoanaerobacteraceae</taxon>
        <taxon>Thermacetogenium</taxon>
    </lineage>
</organism>
<dbReference type="Gene3D" id="3.30.70.150">
    <property type="entry name" value="RuBisCO large subunit, N-terminal domain"/>
    <property type="match status" value="1"/>
</dbReference>
<accession>A0A101FG64</accession>
<evidence type="ECO:0000259" key="1">
    <source>
        <dbReference type="Pfam" id="PF02788"/>
    </source>
</evidence>
<dbReference type="Pfam" id="PF02788">
    <property type="entry name" value="RuBisCO_large_N"/>
    <property type="match status" value="1"/>
</dbReference>
<proteinExistence type="predicted"/>
<gene>
    <name evidence="2" type="ORF">XD66_0870</name>
</gene>
<evidence type="ECO:0000313" key="2">
    <source>
        <dbReference type="EMBL" id="KUK36417.1"/>
    </source>
</evidence>
<dbReference type="InterPro" id="IPR036422">
    <property type="entry name" value="RuBisCO_lsu_N_sf"/>
</dbReference>
<dbReference type="EMBL" id="LGFO01000098">
    <property type="protein sequence ID" value="KUK36417.1"/>
    <property type="molecule type" value="Genomic_DNA"/>
</dbReference>
<protein>
    <submittedName>
        <fullName evidence="2">Ribulose bisphosphate carboxylase-like protein</fullName>
    </submittedName>
</protein>
<feature type="domain" description="Ribulose bisphosphate carboxylase large subunit ferrodoxin-like N-terminal" evidence="1">
    <location>
        <begin position="14"/>
        <end position="131"/>
    </location>
</feature>